<dbReference type="GO" id="GO:0005524">
    <property type="term" value="F:ATP binding"/>
    <property type="evidence" value="ECO:0007669"/>
    <property type="project" value="UniProtKB-KW"/>
</dbReference>
<feature type="domain" description="AAA+ ATPase" evidence="3">
    <location>
        <begin position="96"/>
        <end position="247"/>
    </location>
</feature>
<evidence type="ECO:0000313" key="4">
    <source>
        <dbReference type="EMBL" id="EJW99183.1"/>
    </source>
</evidence>
<dbReference type="InterPro" id="IPR050534">
    <property type="entry name" value="Coronavir_polyprotein_1ab"/>
</dbReference>
<dbReference type="CDD" id="cd17933">
    <property type="entry name" value="DEXSc_RecD-like"/>
    <property type="match status" value="1"/>
</dbReference>
<dbReference type="Gene3D" id="3.40.50.300">
    <property type="entry name" value="P-loop containing nucleotide triphosphate hydrolases"/>
    <property type="match status" value="2"/>
</dbReference>
<dbReference type="AlphaFoldDB" id="J9FXB9"/>
<reference evidence="4" key="1">
    <citation type="journal article" date="2012" name="PLoS ONE">
        <title>Gene sets for utilization of primary and secondary nutrition supplies in the distal gut of endangered iberian lynx.</title>
        <authorList>
            <person name="Alcaide M."/>
            <person name="Messina E."/>
            <person name="Richter M."/>
            <person name="Bargiela R."/>
            <person name="Peplies J."/>
            <person name="Huws S.A."/>
            <person name="Newbold C.J."/>
            <person name="Golyshin P.N."/>
            <person name="Simon M.A."/>
            <person name="Lopez G."/>
            <person name="Yakimov M.M."/>
            <person name="Ferrer M."/>
        </authorList>
    </citation>
    <scope>NUCLEOTIDE SEQUENCE</scope>
</reference>
<dbReference type="GO" id="GO:0006310">
    <property type="term" value="P:DNA recombination"/>
    <property type="evidence" value="ECO:0007669"/>
    <property type="project" value="TreeGrafter"/>
</dbReference>
<dbReference type="SUPFAM" id="SSF52540">
    <property type="entry name" value="P-loop containing nucleoside triphosphate hydrolases"/>
    <property type="match status" value="1"/>
</dbReference>
<dbReference type="Pfam" id="PF13245">
    <property type="entry name" value="AAA_19"/>
    <property type="match status" value="1"/>
</dbReference>
<gene>
    <name evidence="4" type="ORF">EVA_12710</name>
</gene>
<accession>J9FXB9</accession>
<keyword evidence="4" id="KW-0347">Helicase</keyword>
<keyword evidence="1" id="KW-0547">Nucleotide-binding</keyword>
<dbReference type="PANTHER" id="PTHR43788">
    <property type="entry name" value="DNA2/NAM7 HELICASE FAMILY MEMBER"/>
    <property type="match status" value="1"/>
</dbReference>
<protein>
    <submittedName>
        <fullName evidence="4">Helicase, RecD/TraA family</fullName>
    </submittedName>
</protein>
<dbReference type="GO" id="GO:0017116">
    <property type="term" value="F:single-stranded DNA helicase activity"/>
    <property type="evidence" value="ECO:0007669"/>
    <property type="project" value="TreeGrafter"/>
</dbReference>
<dbReference type="SMART" id="SM00382">
    <property type="entry name" value="AAA"/>
    <property type="match status" value="1"/>
</dbReference>
<name>J9FXB9_9ZZZZ</name>
<keyword evidence="4" id="KW-0378">Hydrolase</keyword>
<comment type="caution">
    <text evidence="4">The sequence shown here is derived from an EMBL/GenBank/DDBJ whole genome shotgun (WGS) entry which is preliminary data.</text>
</comment>
<dbReference type="PANTHER" id="PTHR43788:SF6">
    <property type="entry name" value="DNA HELICASE B"/>
    <property type="match status" value="1"/>
</dbReference>
<dbReference type="InterPro" id="IPR003593">
    <property type="entry name" value="AAA+_ATPase"/>
</dbReference>
<dbReference type="EMBL" id="AMCI01003930">
    <property type="protein sequence ID" value="EJW99183.1"/>
    <property type="molecule type" value="Genomic_DNA"/>
</dbReference>
<keyword evidence="2" id="KW-0067">ATP-binding</keyword>
<evidence type="ECO:0000256" key="1">
    <source>
        <dbReference type="ARBA" id="ARBA00022741"/>
    </source>
</evidence>
<feature type="non-terminal residue" evidence="4">
    <location>
        <position position="265"/>
    </location>
</feature>
<organism evidence="4">
    <name type="scientific">gut metagenome</name>
    <dbReference type="NCBI Taxonomy" id="749906"/>
    <lineage>
        <taxon>unclassified sequences</taxon>
        <taxon>metagenomes</taxon>
        <taxon>organismal metagenomes</taxon>
    </lineage>
</organism>
<proteinExistence type="predicted"/>
<evidence type="ECO:0000256" key="2">
    <source>
        <dbReference type="ARBA" id="ARBA00022840"/>
    </source>
</evidence>
<sequence>MKYACDLLEIEDIRLEDYLTDMQIEGKIICTGEAQSEIYLSSLYYMERNTALMLNALNIRAESDETFVQRRIMRIQSEEDIILDDKQADAVKASVNNGVLIITGGPGTGKTTTINTIIKYYEEDNKEIALAAPTGRAAKRMSEATGYEAKTIHRLLEYTGKPDEGEIDKSRQGSKFLRDERNPLEADVVIVDEMSMVDIYLMEALLKAIVPGTRLILVGDANQLPSVGAGNVLKDMIDSGEYKTVCLTHIFRQAALSDIVVNAHK</sequence>
<dbReference type="GO" id="GO:0009338">
    <property type="term" value="C:exodeoxyribonuclease V complex"/>
    <property type="evidence" value="ECO:0007669"/>
    <property type="project" value="TreeGrafter"/>
</dbReference>
<evidence type="ECO:0000259" key="3">
    <source>
        <dbReference type="SMART" id="SM00382"/>
    </source>
</evidence>
<dbReference type="InterPro" id="IPR027417">
    <property type="entry name" value="P-loop_NTPase"/>
</dbReference>